<dbReference type="EMBL" id="JAAMAY010000024">
    <property type="protein sequence ID" value="NTC29383.1"/>
    <property type="molecule type" value="Genomic_DNA"/>
</dbReference>
<protein>
    <submittedName>
        <fullName evidence="1">Uncharacterized protein</fullName>
    </submittedName>
</protein>
<dbReference type="AlphaFoldDB" id="A0AA44J9R9"/>
<evidence type="ECO:0000313" key="2">
    <source>
        <dbReference type="Proteomes" id="UP000702952"/>
    </source>
</evidence>
<organism evidence="1 2">
    <name type="scientific">Agrobacterium tumefaciens</name>
    <dbReference type="NCBI Taxonomy" id="358"/>
    <lineage>
        <taxon>Bacteria</taxon>
        <taxon>Pseudomonadati</taxon>
        <taxon>Pseudomonadota</taxon>
        <taxon>Alphaproteobacteria</taxon>
        <taxon>Hyphomicrobiales</taxon>
        <taxon>Rhizobiaceae</taxon>
        <taxon>Rhizobium/Agrobacterium group</taxon>
        <taxon>Agrobacterium</taxon>
        <taxon>Agrobacterium tumefaciens complex</taxon>
    </lineage>
</organism>
<dbReference type="RefSeq" id="WP_065658908.1">
    <property type="nucleotide sequence ID" value="NZ_CP123840.1"/>
</dbReference>
<dbReference type="Proteomes" id="UP000702952">
    <property type="component" value="Unassembled WGS sequence"/>
</dbReference>
<comment type="caution">
    <text evidence="1">The sequence shown here is derived from an EMBL/GenBank/DDBJ whole genome shotgun (WGS) entry which is preliminary data.</text>
</comment>
<gene>
    <name evidence="1" type="ORF">G6M46_14680</name>
</gene>
<proteinExistence type="predicted"/>
<accession>A0AA44J9R9</accession>
<evidence type="ECO:0000313" key="1">
    <source>
        <dbReference type="EMBL" id="NTC29383.1"/>
    </source>
</evidence>
<sequence>MRQTIDEMTLAEIFADPLIRSVMRADDVGLDDFKELMHSAATSLTTRDGAAFAGQFETSGPAASSKRTLVTAIQPLFAGFFKPCAANM</sequence>
<reference evidence="1" key="1">
    <citation type="journal article" date="2020" name="Science">
        <title>Unexpected conservation and global transmission of agrobacterial virulence plasmids.</title>
        <authorList>
            <person name="Weisberg A.J."/>
            <person name="Davis E.W. 2nd"/>
            <person name="Tabima J."/>
            <person name="Belcher M.S."/>
            <person name="Miller M."/>
            <person name="Kuo C.H."/>
            <person name="Loper J.E."/>
            <person name="Grunwald N.J."/>
            <person name="Putnam M.L."/>
            <person name="Chang J.H."/>
        </authorList>
    </citation>
    <scope>NUCLEOTIDE SEQUENCE</scope>
    <source>
        <strain evidence="1">17-1853-1a</strain>
    </source>
</reference>
<name>A0AA44J9R9_AGRTU</name>